<dbReference type="AlphaFoldDB" id="A0A545TYB9"/>
<dbReference type="Proteomes" id="UP000315252">
    <property type="component" value="Unassembled WGS sequence"/>
</dbReference>
<evidence type="ECO:0000259" key="4">
    <source>
        <dbReference type="Pfam" id="PF01965"/>
    </source>
</evidence>
<dbReference type="GO" id="GO:0019172">
    <property type="term" value="F:glyoxalase III activity"/>
    <property type="evidence" value="ECO:0007669"/>
    <property type="project" value="TreeGrafter"/>
</dbReference>
<dbReference type="InterPro" id="IPR002818">
    <property type="entry name" value="DJ-1/PfpI"/>
</dbReference>
<dbReference type="InterPro" id="IPR050325">
    <property type="entry name" value="Prot/Nucl_acid_deglycase"/>
</dbReference>
<sequence>MQNILIVLTSHTTMGDTNKPTGFYFEEMAAPYWAMVDAGHEVTIASIKGGAAVHDPSSLDPDPTKRPAPVERFIEDATAMARLADTPAITDIDPMDYDAIFLPGGHGTVWDLPDSAALAGAVGRIYDAGGVVAAVCHGPAGLVNARRADGRPLVEGRRVNSFTDSEEEAVGLTDVVPFLLETRLRELGAIFEAGENFTPHAVRDGRLITGQNPQSSDAVGAHLIEALADANAKARAS</sequence>
<dbReference type="InterPro" id="IPR029062">
    <property type="entry name" value="Class_I_gatase-like"/>
</dbReference>
<dbReference type="Pfam" id="PF01965">
    <property type="entry name" value="DJ-1_PfpI"/>
    <property type="match status" value="1"/>
</dbReference>
<dbReference type="GO" id="GO:0019243">
    <property type="term" value="P:methylglyoxal catabolic process to D-lactate via S-lactoyl-glutathione"/>
    <property type="evidence" value="ECO:0007669"/>
    <property type="project" value="TreeGrafter"/>
</dbReference>
<keyword evidence="5" id="KW-0808">Transferase</keyword>
<dbReference type="CDD" id="cd03141">
    <property type="entry name" value="GATase1_Hsp31_like"/>
    <property type="match status" value="1"/>
</dbReference>
<keyword evidence="5" id="KW-0315">Glutamine amidotransferase</keyword>
<proteinExistence type="inferred from homology"/>
<comment type="similarity">
    <text evidence="3">Belongs to the peptidase C56 family. HSP31-like subfamily.</text>
</comment>
<reference evidence="5 6" key="1">
    <citation type="submission" date="2019-06" db="EMBL/GenBank/DDBJ databases">
        <title>Whole genome sequence for Rhodospirillaceae sp. R148.</title>
        <authorList>
            <person name="Wang G."/>
        </authorList>
    </citation>
    <scope>NUCLEOTIDE SEQUENCE [LARGE SCALE GENOMIC DNA]</scope>
    <source>
        <strain evidence="5 6">R148</strain>
    </source>
</reference>
<feature type="domain" description="DJ-1/PfpI" evidence="4">
    <location>
        <begin position="27"/>
        <end position="225"/>
    </location>
</feature>
<evidence type="ECO:0000256" key="1">
    <source>
        <dbReference type="ARBA" id="ARBA00023016"/>
    </source>
</evidence>
<evidence type="ECO:0000313" key="5">
    <source>
        <dbReference type="EMBL" id="TQV82197.1"/>
    </source>
</evidence>
<evidence type="ECO:0000256" key="2">
    <source>
        <dbReference type="ARBA" id="ARBA00023239"/>
    </source>
</evidence>
<evidence type="ECO:0000256" key="3">
    <source>
        <dbReference type="ARBA" id="ARBA00038493"/>
    </source>
</evidence>
<dbReference type="PANTHER" id="PTHR48094">
    <property type="entry name" value="PROTEIN/NUCLEIC ACID DEGLYCASE DJ-1-RELATED"/>
    <property type="match status" value="1"/>
</dbReference>
<accession>A0A545TYB9</accession>
<keyword evidence="6" id="KW-1185">Reference proteome</keyword>
<evidence type="ECO:0000313" key="6">
    <source>
        <dbReference type="Proteomes" id="UP000315252"/>
    </source>
</evidence>
<dbReference type="GO" id="GO:0005737">
    <property type="term" value="C:cytoplasm"/>
    <property type="evidence" value="ECO:0007669"/>
    <property type="project" value="TreeGrafter"/>
</dbReference>
<protein>
    <submittedName>
        <fullName evidence="5">Type 1 glutamine amidotransferase domain-containing protein</fullName>
    </submittedName>
</protein>
<dbReference type="OrthoDB" id="9792284at2"/>
<keyword evidence="2" id="KW-0456">Lyase</keyword>
<dbReference type="RefSeq" id="WP_142895827.1">
    <property type="nucleotide sequence ID" value="NZ_ML660053.1"/>
</dbReference>
<dbReference type="SUPFAM" id="SSF52317">
    <property type="entry name" value="Class I glutamine amidotransferase-like"/>
    <property type="match status" value="1"/>
</dbReference>
<gene>
    <name evidence="5" type="ORF">FKG95_08235</name>
</gene>
<comment type="caution">
    <text evidence="5">The sequence shown here is derived from an EMBL/GenBank/DDBJ whole genome shotgun (WGS) entry which is preliminary data.</text>
</comment>
<name>A0A545TYB9_9PROT</name>
<organism evidence="5 6">
    <name type="scientific">Denitrobaculum tricleocarpae</name>
    <dbReference type="NCBI Taxonomy" id="2591009"/>
    <lineage>
        <taxon>Bacteria</taxon>
        <taxon>Pseudomonadati</taxon>
        <taxon>Pseudomonadota</taxon>
        <taxon>Alphaproteobacteria</taxon>
        <taxon>Rhodospirillales</taxon>
        <taxon>Rhodospirillaceae</taxon>
        <taxon>Denitrobaculum</taxon>
    </lineage>
</organism>
<dbReference type="GO" id="GO:0016740">
    <property type="term" value="F:transferase activity"/>
    <property type="evidence" value="ECO:0007669"/>
    <property type="project" value="UniProtKB-KW"/>
</dbReference>
<dbReference type="Gene3D" id="3.40.50.880">
    <property type="match status" value="1"/>
</dbReference>
<dbReference type="PANTHER" id="PTHR48094:SF11">
    <property type="entry name" value="GLUTATHIONE-INDEPENDENT GLYOXALASE HSP31-RELATED"/>
    <property type="match status" value="1"/>
</dbReference>
<keyword evidence="1" id="KW-0346">Stress response</keyword>
<dbReference type="EMBL" id="VHSH01000002">
    <property type="protein sequence ID" value="TQV82197.1"/>
    <property type="molecule type" value="Genomic_DNA"/>
</dbReference>